<organism evidence="1 2">
    <name type="scientific">Romanomermis culicivorax</name>
    <name type="common">Nematode worm</name>
    <dbReference type="NCBI Taxonomy" id="13658"/>
    <lineage>
        <taxon>Eukaryota</taxon>
        <taxon>Metazoa</taxon>
        <taxon>Ecdysozoa</taxon>
        <taxon>Nematoda</taxon>
        <taxon>Enoplea</taxon>
        <taxon>Dorylaimia</taxon>
        <taxon>Mermithida</taxon>
        <taxon>Mermithoidea</taxon>
        <taxon>Mermithidae</taxon>
        <taxon>Romanomermis</taxon>
    </lineage>
</organism>
<dbReference type="WBParaSite" id="nRc.2.0.1.t42423-RA">
    <property type="protein sequence ID" value="nRc.2.0.1.t42423-RA"/>
    <property type="gene ID" value="nRc.2.0.1.g42423"/>
</dbReference>
<evidence type="ECO:0000313" key="2">
    <source>
        <dbReference type="WBParaSite" id="nRc.2.0.1.t42423-RA"/>
    </source>
</evidence>
<name>A0A915KVC0_ROMCU</name>
<accession>A0A915KVC0</accession>
<dbReference type="Proteomes" id="UP000887565">
    <property type="component" value="Unplaced"/>
</dbReference>
<dbReference type="AlphaFoldDB" id="A0A915KVC0"/>
<evidence type="ECO:0000313" key="1">
    <source>
        <dbReference type="Proteomes" id="UP000887565"/>
    </source>
</evidence>
<keyword evidence="1" id="KW-1185">Reference proteome</keyword>
<protein>
    <submittedName>
        <fullName evidence="2">Uncharacterized protein</fullName>
    </submittedName>
</protein>
<sequence>MLAQQDASEEMQQILSIFTRLSRPAYRAQTRFPVTNLEFFISWVQT</sequence>
<proteinExistence type="predicted"/>
<reference evidence="2" key="1">
    <citation type="submission" date="2022-11" db="UniProtKB">
        <authorList>
            <consortium name="WormBaseParasite"/>
        </authorList>
    </citation>
    <scope>IDENTIFICATION</scope>
</reference>